<keyword evidence="7" id="KW-1185">Reference proteome</keyword>
<comment type="similarity">
    <text evidence="1">Belongs to the HipA Ser/Thr kinase family.</text>
</comment>
<evidence type="ECO:0000259" key="5">
    <source>
        <dbReference type="Pfam" id="PF13657"/>
    </source>
</evidence>
<dbReference type="Gene3D" id="1.10.1070.20">
    <property type="match status" value="1"/>
</dbReference>
<reference evidence="7" key="1">
    <citation type="journal article" date="2019" name="Int. J. Syst. Evol. Microbiol.">
        <title>The Global Catalogue of Microorganisms (GCM) 10K type strain sequencing project: providing services to taxonomists for standard genome sequencing and annotation.</title>
        <authorList>
            <consortium name="The Broad Institute Genomics Platform"/>
            <consortium name="The Broad Institute Genome Sequencing Center for Infectious Disease"/>
            <person name="Wu L."/>
            <person name="Ma J."/>
        </authorList>
    </citation>
    <scope>NUCLEOTIDE SEQUENCE [LARGE SCALE GENOMIC DNA]</scope>
    <source>
        <strain evidence="7">CGMCC 1.15304</strain>
    </source>
</reference>
<dbReference type="Pfam" id="PF07804">
    <property type="entry name" value="HipA_C"/>
    <property type="match status" value="1"/>
</dbReference>
<dbReference type="EMBL" id="JBHSCR010000015">
    <property type="protein sequence ID" value="MFC4349218.1"/>
    <property type="molecule type" value="Genomic_DNA"/>
</dbReference>
<evidence type="ECO:0000256" key="3">
    <source>
        <dbReference type="ARBA" id="ARBA00022777"/>
    </source>
</evidence>
<organism evidence="6 7">
    <name type="scientific">Kordiimonas lipolytica</name>
    <dbReference type="NCBI Taxonomy" id="1662421"/>
    <lineage>
        <taxon>Bacteria</taxon>
        <taxon>Pseudomonadati</taxon>
        <taxon>Pseudomonadota</taxon>
        <taxon>Alphaproteobacteria</taxon>
        <taxon>Kordiimonadales</taxon>
        <taxon>Kordiimonadaceae</taxon>
        <taxon>Kordiimonas</taxon>
    </lineage>
</organism>
<dbReference type="RefSeq" id="WP_068147232.1">
    <property type="nucleotide sequence ID" value="NZ_JBHSCR010000015.1"/>
</dbReference>
<dbReference type="InterPro" id="IPR012893">
    <property type="entry name" value="HipA-like_C"/>
</dbReference>
<comment type="caution">
    <text evidence="6">The sequence shown here is derived from an EMBL/GenBank/DDBJ whole genome shotgun (WGS) entry which is preliminary data.</text>
</comment>
<accession>A0ABV8UEM4</accession>
<dbReference type="Pfam" id="PF13657">
    <property type="entry name" value="Couple_hipA"/>
    <property type="match status" value="1"/>
</dbReference>
<gene>
    <name evidence="6" type="ORF">ACFO5Q_15305</name>
</gene>
<feature type="domain" description="HipA-like C-terminal" evidence="4">
    <location>
        <begin position="130"/>
        <end position="361"/>
    </location>
</feature>
<evidence type="ECO:0000313" key="7">
    <source>
        <dbReference type="Proteomes" id="UP001595776"/>
    </source>
</evidence>
<dbReference type="PANTHER" id="PTHR37419">
    <property type="entry name" value="SERINE/THREONINE-PROTEIN KINASE TOXIN HIPA"/>
    <property type="match status" value="1"/>
</dbReference>
<dbReference type="InterPro" id="IPR017508">
    <property type="entry name" value="HipA_N1"/>
</dbReference>
<dbReference type="PANTHER" id="PTHR37419:SF1">
    <property type="entry name" value="SERINE_THREONINE-PROTEIN KINASE TOXIN HIPA"/>
    <property type="match status" value="1"/>
</dbReference>
<dbReference type="NCBIfam" id="TIGR03071">
    <property type="entry name" value="couple_hipA"/>
    <property type="match status" value="1"/>
</dbReference>
<keyword evidence="2" id="KW-0808">Transferase</keyword>
<evidence type="ECO:0000313" key="6">
    <source>
        <dbReference type="EMBL" id="MFC4349218.1"/>
    </source>
</evidence>
<protein>
    <submittedName>
        <fullName evidence="6">Type II toxin-antitoxin system HipA family toxin</fullName>
    </submittedName>
</protein>
<feature type="domain" description="HipA N-terminal subdomain 1" evidence="5">
    <location>
        <begin position="9"/>
        <end position="99"/>
    </location>
</feature>
<name>A0ABV8UEM4_9PROT</name>
<evidence type="ECO:0000259" key="4">
    <source>
        <dbReference type="Pfam" id="PF07804"/>
    </source>
</evidence>
<evidence type="ECO:0000256" key="1">
    <source>
        <dbReference type="ARBA" id="ARBA00010164"/>
    </source>
</evidence>
<dbReference type="InterPro" id="IPR052028">
    <property type="entry name" value="HipA_Ser/Thr_kinase"/>
</dbReference>
<evidence type="ECO:0000256" key="2">
    <source>
        <dbReference type="ARBA" id="ARBA00022679"/>
    </source>
</evidence>
<sequence length="397" mass="43965">MEALRQGIVTFKGQKVGHLEEVPEGGTAFTYDADAPEIGCSLPRKVDRHAYRAGVHPFFSNLAPEGWLRARQEAIADTEDEDDFGLLLAFGQDCIGAVGIAPTSGERPTIALALGADAETQAIAGSRRTISGVQAKLLCVKEGNRFTPAAHQGPAPYIAKFARDDLGDLVQNEEASLLLTKALLPDDQVVSFQRGIVQNIDKPGLIVERFDRYYGDGTENKLRCEDFAQVLAISPGRDRKNKYRVDYDALSEALKYSAAPKLDAYTLFRRIVAFAILGNTDCHLKNWSLLETPTGLRLSPIYDVLNSYIYGGKGYSTVFGLELDGKRLQWQEYDRSILTEVGGKLGLNQRTIEAVFAEIKKRKSALKECLQNKVSLNDDLQYQFTATIEEKWETLYG</sequence>
<keyword evidence="3" id="KW-0418">Kinase</keyword>
<dbReference type="Proteomes" id="UP001595776">
    <property type="component" value="Unassembled WGS sequence"/>
</dbReference>
<proteinExistence type="inferred from homology"/>